<dbReference type="KEGG" id="bnm:BALAC2494_01285"/>
<dbReference type="InterPro" id="IPR014743">
    <property type="entry name" value="Cl-channel_core"/>
</dbReference>
<feature type="transmembrane region" description="Helical" evidence="6">
    <location>
        <begin position="208"/>
        <end position="233"/>
    </location>
</feature>
<evidence type="ECO:0000256" key="3">
    <source>
        <dbReference type="ARBA" id="ARBA00022989"/>
    </source>
</evidence>
<name>A0A806FXA3_BIFAN</name>
<feature type="transmembrane region" description="Helical" evidence="6">
    <location>
        <begin position="104"/>
        <end position="123"/>
    </location>
</feature>
<feature type="transmembrane region" description="Helical" evidence="6">
    <location>
        <begin position="430"/>
        <end position="449"/>
    </location>
</feature>
<dbReference type="InterPro" id="IPR050368">
    <property type="entry name" value="ClC-type_chloride_channel"/>
</dbReference>
<dbReference type="Pfam" id="PF00654">
    <property type="entry name" value="Voltage_CLC"/>
    <property type="match status" value="1"/>
</dbReference>
<feature type="transmembrane region" description="Helical" evidence="6">
    <location>
        <begin position="71"/>
        <end position="92"/>
    </location>
</feature>
<evidence type="ECO:0000256" key="5">
    <source>
        <dbReference type="SAM" id="MobiDB-lite"/>
    </source>
</evidence>
<keyword evidence="3 6" id="KW-1133">Transmembrane helix</keyword>
<keyword evidence="2 6" id="KW-0812">Transmembrane</keyword>
<evidence type="ECO:0000313" key="7">
    <source>
        <dbReference type="EMBL" id="AEK30922.1"/>
    </source>
</evidence>
<proteinExistence type="predicted"/>
<dbReference type="AlphaFoldDB" id="A0A806FXA3"/>
<comment type="subcellular location">
    <subcellularLocation>
        <location evidence="1">Membrane</location>
        <topology evidence="1">Multi-pass membrane protein</topology>
    </subcellularLocation>
</comment>
<evidence type="ECO:0000256" key="1">
    <source>
        <dbReference type="ARBA" id="ARBA00004141"/>
    </source>
</evidence>
<organism evidence="7 8">
    <name type="scientific">Bifidobacterium animalis subsp. lactis CNCM I-2494</name>
    <dbReference type="NCBI Taxonomy" id="1042403"/>
    <lineage>
        <taxon>Bacteria</taxon>
        <taxon>Bacillati</taxon>
        <taxon>Actinomycetota</taxon>
        <taxon>Actinomycetes</taxon>
        <taxon>Bifidobacteriales</taxon>
        <taxon>Bifidobacteriaceae</taxon>
        <taxon>Bifidobacterium</taxon>
    </lineage>
</organism>
<feature type="transmembrane region" description="Helical" evidence="6">
    <location>
        <begin position="240"/>
        <end position="258"/>
    </location>
</feature>
<sequence>MCARRAPAKMETNQAQHRAERRGAGMTSEQSPHNGNAAGPPEPLTQEGNGLSGRVKGSAARFDWRESFKHLLFAVVCGVAGGFGSILLCLFVDAMRSVFVRNTWLIWLLPVAGLLELLLYKMFRIPLGETTESVIARMRHGRTVRGLLAPGIFLTTGMSILAGGSVGKEAGALQMGASLGATIAKPFKLHDVLRVQEGAAEDRSMHSYAASMGMAATFSALFFAPLGSCMLVLEFMRFSELRYVASMLIGCFVAYFIARHFGIGDLICTVPIPEFTWRAVGICLVIGVACAVAGSIFALCIRLLQNTTMQIVRNYYLWVVVGGLIMATLVSVFGWWRLTGSGGEMLNHMLAQPNVSWDFAIKGLLTFICLGFWFKGGEIMPSLCIGGLLGGACFAMTGSSPQMGVAVGALCFLAAFNRCPVSAFLLGCEIFGWGMAPFLAVGVAVSFMFGYPAGMYGASIDLLMTSGWRKFVLRQHRRAMENAANHDPDLFDYVLSATTAFKKATDRTRVFADPWIAEHQREHEEHMQERMEREEKRRADVRRAQRAPAKPHHPEAPTRPAQSANANGTQEREPKTK</sequence>
<gene>
    <name evidence="7" type="ORF">BALAC2494_01285</name>
</gene>
<dbReference type="PANTHER" id="PTHR43427">
    <property type="entry name" value="CHLORIDE CHANNEL PROTEIN CLC-E"/>
    <property type="match status" value="1"/>
</dbReference>
<evidence type="ECO:0000256" key="4">
    <source>
        <dbReference type="ARBA" id="ARBA00023136"/>
    </source>
</evidence>
<dbReference type="InterPro" id="IPR001807">
    <property type="entry name" value="ClC"/>
</dbReference>
<feature type="transmembrane region" description="Helical" evidence="6">
    <location>
        <begin position="356"/>
        <end position="374"/>
    </location>
</feature>
<feature type="transmembrane region" description="Helical" evidence="6">
    <location>
        <begin position="144"/>
        <end position="166"/>
    </location>
</feature>
<feature type="region of interest" description="Disordered" evidence="5">
    <location>
        <begin position="521"/>
        <end position="577"/>
    </location>
</feature>
<evidence type="ECO:0000256" key="6">
    <source>
        <dbReference type="SAM" id="Phobius"/>
    </source>
</evidence>
<dbReference type="GO" id="GO:0016020">
    <property type="term" value="C:membrane"/>
    <property type="evidence" value="ECO:0007669"/>
    <property type="project" value="UniProtKB-SubCell"/>
</dbReference>
<feature type="compositionally biased region" description="Basic and acidic residues" evidence="5">
    <location>
        <begin position="521"/>
        <end position="543"/>
    </location>
</feature>
<feature type="transmembrane region" description="Helical" evidence="6">
    <location>
        <begin position="403"/>
        <end position="421"/>
    </location>
</feature>
<feature type="compositionally biased region" description="Polar residues" evidence="5">
    <location>
        <begin position="560"/>
        <end position="569"/>
    </location>
</feature>
<dbReference type="GO" id="GO:0015108">
    <property type="term" value="F:chloride transmembrane transporter activity"/>
    <property type="evidence" value="ECO:0007669"/>
    <property type="project" value="InterPro"/>
</dbReference>
<protein>
    <submittedName>
        <fullName evidence="7">Chloride channel protein</fullName>
    </submittedName>
</protein>
<dbReference type="SUPFAM" id="SSF81340">
    <property type="entry name" value="Clc chloride channel"/>
    <property type="match status" value="1"/>
</dbReference>
<evidence type="ECO:0000256" key="2">
    <source>
        <dbReference type="ARBA" id="ARBA00022692"/>
    </source>
</evidence>
<accession>A0A806FXA3</accession>
<dbReference type="Proteomes" id="UP000008394">
    <property type="component" value="Chromosome"/>
</dbReference>
<keyword evidence="4 6" id="KW-0472">Membrane</keyword>
<feature type="transmembrane region" description="Helical" evidence="6">
    <location>
        <begin position="316"/>
        <end position="336"/>
    </location>
</feature>
<dbReference type="Gene3D" id="1.10.3080.10">
    <property type="entry name" value="Clc chloride channel"/>
    <property type="match status" value="1"/>
</dbReference>
<feature type="region of interest" description="Disordered" evidence="5">
    <location>
        <begin position="1"/>
        <end position="52"/>
    </location>
</feature>
<feature type="transmembrane region" description="Helical" evidence="6">
    <location>
        <begin position="379"/>
        <end position="397"/>
    </location>
</feature>
<feature type="transmembrane region" description="Helical" evidence="6">
    <location>
        <begin position="278"/>
        <end position="304"/>
    </location>
</feature>
<evidence type="ECO:0000313" key="8">
    <source>
        <dbReference type="Proteomes" id="UP000008394"/>
    </source>
</evidence>
<dbReference type="EMBL" id="CP002915">
    <property type="protein sequence ID" value="AEK30922.1"/>
    <property type="molecule type" value="Genomic_DNA"/>
</dbReference>
<reference evidence="7 8" key="1">
    <citation type="journal article" date="2011" name="J. Bacteriol.">
        <title>Genome Sequence of the Probiotic Strain Bifidobacterium animalis subsp. lactis CNCM I-2494.</title>
        <authorList>
            <person name="Chervaux C."/>
            <person name="Grimaldi C."/>
            <person name="Bolotin A."/>
            <person name="Quinquis B."/>
            <person name="Legrain-Raspaud S."/>
            <person name="van Hylckama Vlieg J.E."/>
            <person name="Denariaz G."/>
            <person name="Smokvina T."/>
        </authorList>
    </citation>
    <scope>NUCLEOTIDE SEQUENCE [LARGE SCALE GENOMIC DNA]</scope>
    <source>
        <strain evidence="7 8">CNCM I-2494</strain>
    </source>
</reference>